<evidence type="ECO:0000259" key="9">
    <source>
        <dbReference type="PROSITE" id="PS00028"/>
    </source>
</evidence>
<evidence type="ECO:0000256" key="2">
    <source>
        <dbReference type="ARBA" id="ARBA00022679"/>
    </source>
</evidence>
<dbReference type="PANTHER" id="PTHR11088:SF89">
    <property type="entry name" value="TRNA DIMETHYLALLYLTRANSFERASE"/>
    <property type="match status" value="1"/>
</dbReference>
<dbReference type="InterPro" id="IPR013087">
    <property type="entry name" value="Znf_C2H2_type"/>
</dbReference>
<keyword evidence="2 5" id="KW-0808">Transferase</keyword>
<dbReference type="InterPro" id="IPR027417">
    <property type="entry name" value="P-loop_NTPase"/>
</dbReference>
<dbReference type="GO" id="GO:0052381">
    <property type="term" value="F:tRNA dimethylallyltransferase activity"/>
    <property type="evidence" value="ECO:0007669"/>
    <property type="project" value="UniProtKB-UniRule"/>
</dbReference>
<feature type="compositionally biased region" description="Low complexity" evidence="8">
    <location>
        <begin position="146"/>
        <end position="156"/>
    </location>
</feature>
<feature type="region of interest" description="Disordered" evidence="8">
    <location>
        <begin position="134"/>
        <end position="160"/>
    </location>
</feature>
<dbReference type="PANTHER" id="PTHR11088">
    <property type="entry name" value="TRNA DIMETHYLALLYLTRANSFERASE"/>
    <property type="match status" value="1"/>
</dbReference>
<protein>
    <recommendedName>
        <fullName evidence="5 6">tRNA dimethylallyltransferase</fullName>
        <ecNumber evidence="5 6">2.5.1.75</ecNumber>
    </recommendedName>
</protein>
<evidence type="ECO:0000256" key="3">
    <source>
        <dbReference type="ARBA" id="ARBA00022741"/>
    </source>
</evidence>
<dbReference type="Pfam" id="PF01715">
    <property type="entry name" value="IPPT"/>
    <property type="match status" value="1"/>
</dbReference>
<feature type="domain" description="C2H2-type" evidence="9">
    <location>
        <begin position="422"/>
        <end position="444"/>
    </location>
</feature>
<dbReference type="Gene3D" id="3.30.160.60">
    <property type="entry name" value="Classic Zinc Finger"/>
    <property type="match status" value="1"/>
</dbReference>
<evidence type="ECO:0000313" key="10">
    <source>
        <dbReference type="EMBL" id="OQE21235.1"/>
    </source>
</evidence>
<name>A0A1V6T4C6_9EURO</name>
<dbReference type="InterPro" id="IPR030666">
    <property type="entry name" value="IPP_transferase_euk"/>
</dbReference>
<dbReference type="EC" id="2.5.1.75" evidence="5 6"/>
<dbReference type="SUPFAM" id="SSF52540">
    <property type="entry name" value="P-loop containing nucleoside triphosphate hydrolases"/>
    <property type="match status" value="1"/>
</dbReference>
<keyword evidence="5 6" id="KW-0819">tRNA processing</keyword>
<dbReference type="AlphaFoldDB" id="A0A1V6T4C6"/>
<evidence type="ECO:0000256" key="1">
    <source>
        <dbReference type="ARBA" id="ARBA00005842"/>
    </source>
</evidence>
<comment type="similarity">
    <text evidence="1 5 7">Belongs to the IPP transferase family.</text>
</comment>
<evidence type="ECO:0000256" key="6">
    <source>
        <dbReference type="RuleBase" id="RU003783"/>
    </source>
</evidence>
<proteinExistence type="inferred from homology"/>
<organism evidence="10 11">
    <name type="scientific">Penicillium steckii</name>
    <dbReference type="NCBI Taxonomy" id="303698"/>
    <lineage>
        <taxon>Eukaryota</taxon>
        <taxon>Fungi</taxon>
        <taxon>Dikarya</taxon>
        <taxon>Ascomycota</taxon>
        <taxon>Pezizomycotina</taxon>
        <taxon>Eurotiomycetes</taxon>
        <taxon>Eurotiomycetidae</taxon>
        <taxon>Eurotiales</taxon>
        <taxon>Aspergillaceae</taxon>
        <taxon>Penicillium</taxon>
    </lineage>
</organism>
<comment type="function">
    <text evidence="5">Catalyzes the transfer of a dimethylallyl group onto the adenine at position 37.</text>
</comment>
<keyword evidence="4 5" id="KW-0067">ATP-binding</keyword>
<dbReference type="Gene3D" id="3.40.50.300">
    <property type="entry name" value="P-loop containing nucleotide triphosphate hydrolases"/>
    <property type="match status" value="1"/>
</dbReference>
<dbReference type="PIRSF" id="PIRSF039110">
    <property type="entry name" value="IPP_transferase"/>
    <property type="match status" value="1"/>
</dbReference>
<dbReference type="InterPro" id="IPR018022">
    <property type="entry name" value="IPT"/>
</dbReference>
<comment type="catalytic activity">
    <reaction evidence="5 6">
        <text>adenosine(37) in tRNA + dimethylallyl diphosphate = N(6)-dimethylallyladenosine(37) in tRNA + diphosphate</text>
        <dbReference type="Rhea" id="RHEA:26482"/>
        <dbReference type="Rhea" id="RHEA-COMP:10162"/>
        <dbReference type="Rhea" id="RHEA-COMP:10375"/>
        <dbReference type="ChEBI" id="CHEBI:33019"/>
        <dbReference type="ChEBI" id="CHEBI:57623"/>
        <dbReference type="ChEBI" id="CHEBI:74411"/>
        <dbReference type="ChEBI" id="CHEBI:74415"/>
        <dbReference type="EC" id="2.5.1.75"/>
    </reaction>
</comment>
<dbReference type="HAMAP" id="MF_00185">
    <property type="entry name" value="IPP_trans"/>
    <property type="match status" value="1"/>
</dbReference>
<sequence length="481" mass="54534">MISFLRSFWPRQNSHSIMDPLIAVVGATGTGKSKLAVDLASRFNGEIINGDAMQMYRGLPIITNQIPLEERNGIPHHLLSCVDLEEEAWRISKFKSEALRIIDEIRARGKIPVLVGGTHYYTQSVLFKDQIVGEGEGSEDEDGAPEASTEATSTSSKWPILDSSPELMMEKLKEVDPVMAQRWHPKDGRKIRRSLEIYFQTGRRASDIYAEQQAMKQEAVSNDEGLLRFKDTMIFWVHAEKEVLNNRLNARVDDMLEQGLMSEAQTMSSYLQQKKAEGIDVDMTRGVWVSIGFKELAPYFSALQEAKLSDEELQTLKMTCIESIRTATRQYGRSQIKWIRNKLWKAMSDAGMTKRLYLLDSSDVSHWNEWVAKPSENIVYSMLNYEPTPDPKSYSELARTILSAKEDQAGQKPISTTECFTCEICQKTLAGEDQWKAHLTSYSHKRGMKSAARKAERDAYFQKRELESQKTSTSAEAGVEG</sequence>
<comment type="caution">
    <text evidence="10">The sequence shown here is derived from an EMBL/GenBank/DDBJ whole genome shotgun (WGS) entry which is preliminary data.</text>
</comment>
<dbReference type="GO" id="GO:0005524">
    <property type="term" value="F:ATP binding"/>
    <property type="evidence" value="ECO:0007669"/>
    <property type="project" value="UniProtKB-UniRule"/>
</dbReference>
<dbReference type="FunFam" id="1.10.20.140:FF:000003">
    <property type="entry name" value="tRNA dimethylallyltransferase"/>
    <property type="match status" value="1"/>
</dbReference>
<dbReference type="SUPFAM" id="SSF57667">
    <property type="entry name" value="beta-beta-alpha zinc fingers"/>
    <property type="match status" value="1"/>
</dbReference>
<accession>A0A1V6T4C6</accession>
<dbReference type="Pfam" id="PF12874">
    <property type="entry name" value="zf-met"/>
    <property type="match status" value="1"/>
</dbReference>
<evidence type="ECO:0000313" key="11">
    <source>
        <dbReference type="Proteomes" id="UP000191285"/>
    </source>
</evidence>
<keyword evidence="5" id="KW-0963">Cytoplasm</keyword>
<reference evidence="11" key="1">
    <citation type="journal article" date="2017" name="Nat. Microbiol.">
        <title>Global analysis of biosynthetic gene clusters reveals vast potential of secondary metabolite production in Penicillium species.</title>
        <authorList>
            <person name="Nielsen J.C."/>
            <person name="Grijseels S."/>
            <person name="Prigent S."/>
            <person name="Ji B."/>
            <person name="Dainat J."/>
            <person name="Nielsen K.F."/>
            <person name="Frisvad J.C."/>
            <person name="Workman M."/>
            <person name="Nielsen J."/>
        </authorList>
    </citation>
    <scope>NUCLEOTIDE SEQUENCE [LARGE SCALE GENOMIC DNA]</scope>
    <source>
        <strain evidence="11">IBT 24891</strain>
    </source>
</reference>
<dbReference type="GO" id="GO:0005739">
    <property type="term" value="C:mitochondrion"/>
    <property type="evidence" value="ECO:0007669"/>
    <property type="project" value="TreeGrafter"/>
</dbReference>
<evidence type="ECO:0000256" key="8">
    <source>
        <dbReference type="SAM" id="MobiDB-lite"/>
    </source>
</evidence>
<evidence type="ECO:0000256" key="4">
    <source>
        <dbReference type="ARBA" id="ARBA00022840"/>
    </source>
</evidence>
<evidence type="ECO:0000256" key="5">
    <source>
        <dbReference type="PIRNR" id="PIRNR039110"/>
    </source>
</evidence>
<keyword evidence="11" id="KW-1185">Reference proteome</keyword>
<dbReference type="OrthoDB" id="775260at2759"/>
<dbReference type="Proteomes" id="UP000191285">
    <property type="component" value="Unassembled WGS sequence"/>
</dbReference>
<evidence type="ECO:0000256" key="7">
    <source>
        <dbReference type="RuleBase" id="RU003785"/>
    </source>
</evidence>
<dbReference type="NCBIfam" id="TIGR00174">
    <property type="entry name" value="miaA"/>
    <property type="match status" value="1"/>
</dbReference>
<dbReference type="EMBL" id="MLKD01000012">
    <property type="protein sequence ID" value="OQE21235.1"/>
    <property type="molecule type" value="Genomic_DNA"/>
</dbReference>
<gene>
    <name evidence="10" type="ORF">PENSTE_c012G04368</name>
</gene>
<keyword evidence="3 5" id="KW-0547">Nucleotide-binding</keyword>
<dbReference type="InterPro" id="IPR036236">
    <property type="entry name" value="Znf_C2H2_sf"/>
</dbReference>
<dbReference type="GO" id="GO:0006400">
    <property type="term" value="P:tRNA modification"/>
    <property type="evidence" value="ECO:0007669"/>
    <property type="project" value="TreeGrafter"/>
</dbReference>
<dbReference type="STRING" id="303698.A0A1V6T4C6"/>
<dbReference type="InterPro" id="IPR039657">
    <property type="entry name" value="Dimethylallyltransferase"/>
</dbReference>
<dbReference type="PROSITE" id="PS00028">
    <property type="entry name" value="ZINC_FINGER_C2H2_1"/>
    <property type="match status" value="1"/>
</dbReference>
<feature type="region of interest" description="Disordered" evidence="8">
    <location>
        <begin position="462"/>
        <end position="481"/>
    </location>
</feature>
<dbReference type="Gene3D" id="1.10.20.140">
    <property type="match status" value="1"/>
</dbReference>